<proteinExistence type="predicted"/>
<organism evidence="3">
    <name type="scientific">Leishmania guyanensis</name>
    <dbReference type="NCBI Taxonomy" id="5670"/>
    <lineage>
        <taxon>Eukaryota</taxon>
        <taxon>Discoba</taxon>
        <taxon>Euglenozoa</taxon>
        <taxon>Kinetoplastea</taxon>
        <taxon>Metakinetoplastina</taxon>
        <taxon>Trypanosomatida</taxon>
        <taxon>Trypanosomatidae</taxon>
        <taxon>Leishmaniinae</taxon>
        <taxon>Leishmania</taxon>
        <taxon>Leishmania guyanensis species complex</taxon>
    </lineage>
</organism>
<dbReference type="EMBL" id="CALQ01001006">
    <property type="protein sequence ID" value="CCM16109.1"/>
    <property type="molecule type" value="Genomic_DNA"/>
</dbReference>
<sequence length="101" mass="11343">MHPSSVRYGSIFHSQGAAGDWFGRTTSSTTWRGTFTSFALCLFGIAVINQFCRGNPMGRCEYENEIVMLLQRSRVPPPDTYGFVDAKSEEGRQRPPPVPQR</sequence>
<evidence type="ECO:0000256" key="1">
    <source>
        <dbReference type="SAM" id="MobiDB-lite"/>
    </source>
</evidence>
<name>A0A1E1IXT2_LEIGU</name>
<gene>
    <name evidence="3" type="primary">LgM4147LRVhigh.25.01220.00610</name>
    <name evidence="3" type="ORF">BN36_2536170</name>
</gene>
<reference evidence="3" key="1">
    <citation type="submission" date="2012-08" db="EMBL/GenBank/DDBJ databases">
        <title>Comparative genomics of metastatic and non-metastatic Leishmania guyanensis provides insights into polygenic factors involved in Leishmania RNA virus infection.</title>
        <authorList>
            <person name="Smith D."/>
            <person name="Hertz-Fowler C."/>
            <person name="Martin R."/>
            <person name="Dickens N."/>
            <person name="Fasel N."/>
            <person name="Falquet L."/>
            <person name="Beverley S."/>
            <person name="Zangger H."/>
            <person name="Calderon-Copete S."/>
            <person name="Mottram J."/>
            <person name="Xenarios I."/>
        </authorList>
    </citation>
    <scope>NUCLEOTIDE SEQUENCE</scope>
    <source>
        <strain evidence="3">MHOM/BR/75/M4147/SSU:IR2SAT-LUC</strain>
    </source>
</reference>
<feature type="region of interest" description="Disordered" evidence="1">
    <location>
        <begin position="79"/>
        <end position="101"/>
    </location>
</feature>
<accession>A0A1E1IXT2</accession>
<keyword evidence="2" id="KW-0472">Membrane</keyword>
<keyword evidence="2" id="KW-1133">Transmembrane helix</keyword>
<evidence type="ECO:0000256" key="2">
    <source>
        <dbReference type="SAM" id="Phobius"/>
    </source>
</evidence>
<evidence type="ECO:0000313" key="3">
    <source>
        <dbReference type="EMBL" id="CCM16109.1"/>
    </source>
</evidence>
<protein>
    <submittedName>
        <fullName evidence="3">Uncharacterized protein</fullName>
    </submittedName>
</protein>
<keyword evidence="2" id="KW-0812">Transmembrane</keyword>
<feature type="transmembrane region" description="Helical" evidence="2">
    <location>
        <begin position="30"/>
        <end position="49"/>
    </location>
</feature>
<dbReference type="AlphaFoldDB" id="A0A1E1IXT2"/>